<protein>
    <recommendedName>
        <fullName evidence="3">Peptidase MA superfamily protein</fullName>
    </recommendedName>
</protein>
<reference evidence="2" key="1">
    <citation type="submission" date="2016-10" db="EMBL/GenBank/DDBJ databases">
        <authorList>
            <person name="Varghese N."/>
            <person name="Submissions S."/>
        </authorList>
    </citation>
    <scope>NUCLEOTIDE SEQUENCE [LARGE SCALE GENOMIC DNA]</scope>
    <source>
        <strain evidence="2">ATCC 25963</strain>
    </source>
</reference>
<keyword evidence="2" id="KW-1185">Reference proteome</keyword>
<dbReference type="STRING" id="54.SAMN02745121_06799"/>
<dbReference type="OrthoDB" id="5496439at2"/>
<gene>
    <name evidence="1" type="ORF">SAMN02745121_06799</name>
</gene>
<sequence>MFLAALGLGGCSDPEQAGEPRGMHVEFFIENDERTLCAGTVGHLDRYIERLFEFFDVSQDGFVAPVHVLVSPQCHANACYIPARREVHIQHVDAGGSRASGMLRHELSHAIIDRLWGQSVPFFNEGLAETLSQSLTEVPTPSLAPVGGMLAGEPFDIDYSEAARFVRFLIDTRGQERFRRLFQAAKIRSQEAVRRAIEDVYGESFDSLEAEYLSGAPRCQYQIHLCDELRAEPVGVAWSATQPVSCLDGDVYGSDDGERPFLATQRTVEVEHAGVYRLSAAAGFGSVSQIVLTRCGGCDEQFSRSYHFANLELVLEPGLYTLEFSASDEEVMTVDLEYVGDSPSP</sequence>
<dbReference type="EMBL" id="FOMX01000028">
    <property type="protein sequence ID" value="SFF08064.1"/>
    <property type="molecule type" value="Genomic_DNA"/>
</dbReference>
<dbReference type="Proteomes" id="UP000199400">
    <property type="component" value="Unassembled WGS sequence"/>
</dbReference>
<dbReference type="RefSeq" id="WP_096331517.1">
    <property type="nucleotide sequence ID" value="NZ_NETK01000001.1"/>
</dbReference>
<name>A0A1I2FRN5_9BACT</name>
<accession>A0A1I2FRN5</accession>
<evidence type="ECO:0008006" key="3">
    <source>
        <dbReference type="Google" id="ProtNLM"/>
    </source>
</evidence>
<evidence type="ECO:0000313" key="2">
    <source>
        <dbReference type="Proteomes" id="UP000199400"/>
    </source>
</evidence>
<evidence type="ECO:0000313" key="1">
    <source>
        <dbReference type="EMBL" id="SFF08064.1"/>
    </source>
</evidence>
<dbReference type="AlphaFoldDB" id="A0A1I2FRN5"/>
<organism evidence="1 2">
    <name type="scientific">Nannocystis exedens</name>
    <dbReference type="NCBI Taxonomy" id="54"/>
    <lineage>
        <taxon>Bacteria</taxon>
        <taxon>Pseudomonadati</taxon>
        <taxon>Myxococcota</taxon>
        <taxon>Polyangia</taxon>
        <taxon>Nannocystales</taxon>
        <taxon>Nannocystaceae</taxon>
        <taxon>Nannocystis</taxon>
    </lineage>
</organism>
<proteinExistence type="predicted"/>